<organism evidence="2 3">
    <name type="scientific">Platanthera zijinensis</name>
    <dbReference type="NCBI Taxonomy" id="2320716"/>
    <lineage>
        <taxon>Eukaryota</taxon>
        <taxon>Viridiplantae</taxon>
        <taxon>Streptophyta</taxon>
        <taxon>Embryophyta</taxon>
        <taxon>Tracheophyta</taxon>
        <taxon>Spermatophyta</taxon>
        <taxon>Magnoliopsida</taxon>
        <taxon>Liliopsida</taxon>
        <taxon>Asparagales</taxon>
        <taxon>Orchidaceae</taxon>
        <taxon>Orchidoideae</taxon>
        <taxon>Orchideae</taxon>
        <taxon>Orchidinae</taxon>
        <taxon>Platanthera</taxon>
    </lineage>
</organism>
<evidence type="ECO:0000256" key="1">
    <source>
        <dbReference type="SAM" id="MobiDB-lite"/>
    </source>
</evidence>
<reference evidence="2 3" key="1">
    <citation type="journal article" date="2022" name="Nat. Plants">
        <title>Genomes of leafy and leafless Platanthera orchids illuminate the evolution of mycoheterotrophy.</title>
        <authorList>
            <person name="Li M.H."/>
            <person name="Liu K.W."/>
            <person name="Li Z."/>
            <person name="Lu H.C."/>
            <person name="Ye Q.L."/>
            <person name="Zhang D."/>
            <person name="Wang J.Y."/>
            <person name="Li Y.F."/>
            <person name="Zhong Z.M."/>
            <person name="Liu X."/>
            <person name="Yu X."/>
            <person name="Liu D.K."/>
            <person name="Tu X.D."/>
            <person name="Liu B."/>
            <person name="Hao Y."/>
            <person name="Liao X.Y."/>
            <person name="Jiang Y.T."/>
            <person name="Sun W.H."/>
            <person name="Chen J."/>
            <person name="Chen Y.Q."/>
            <person name="Ai Y."/>
            <person name="Zhai J.W."/>
            <person name="Wu S.S."/>
            <person name="Zhou Z."/>
            <person name="Hsiao Y.Y."/>
            <person name="Wu W.L."/>
            <person name="Chen Y.Y."/>
            <person name="Lin Y.F."/>
            <person name="Hsu J.L."/>
            <person name="Li C.Y."/>
            <person name="Wang Z.W."/>
            <person name="Zhao X."/>
            <person name="Zhong W.Y."/>
            <person name="Ma X.K."/>
            <person name="Ma L."/>
            <person name="Huang J."/>
            <person name="Chen G.Z."/>
            <person name="Huang M.Z."/>
            <person name="Huang L."/>
            <person name="Peng D.H."/>
            <person name="Luo Y.B."/>
            <person name="Zou S.Q."/>
            <person name="Chen S.P."/>
            <person name="Lan S."/>
            <person name="Tsai W.C."/>
            <person name="Van de Peer Y."/>
            <person name="Liu Z.J."/>
        </authorList>
    </citation>
    <scope>NUCLEOTIDE SEQUENCE [LARGE SCALE GENOMIC DNA]</scope>
    <source>
        <strain evidence="2">Lor287</strain>
    </source>
</reference>
<name>A0AAP0BKH6_9ASPA</name>
<evidence type="ECO:0000313" key="2">
    <source>
        <dbReference type="EMBL" id="KAK8941303.1"/>
    </source>
</evidence>
<protein>
    <submittedName>
        <fullName evidence="2">Uncharacterized protein</fullName>
    </submittedName>
</protein>
<dbReference type="Proteomes" id="UP001418222">
    <property type="component" value="Unassembled WGS sequence"/>
</dbReference>
<accession>A0AAP0BKH6</accession>
<gene>
    <name evidence="2" type="ORF">KSP39_PZI010190</name>
</gene>
<keyword evidence="3" id="KW-1185">Reference proteome</keyword>
<dbReference type="PANTHER" id="PTHR35131:SF1">
    <property type="entry name" value="EXPRESSED PROTEIN"/>
    <property type="match status" value="1"/>
</dbReference>
<sequence length="104" mass="11993">MAYSVEIGAQGTIEFLISQEIEYFRRVDFNQWRSSQTIGPPMMDAAATNSGECKEKKESRAPLFKERKTKKKEGGERRFVPSFCSAVDVSKTTYRLQSRKFLQK</sequence>
<dbReference type="EMBL" id="JBBWWQ010000008">
    <property type="protein sequence ID" value="KAK8941303.1"/>
    <property type="molecule type" value="Genomic_DNA"/>
</dbReference>
<feature type="compositionally biased region" description="Basic and acidic residues" evidence="1">
    <location>
        <begin position="52"/>
        <end position="72"/>
    </location>
</feature>
<feature type="region of interest" description="Disordered" evidence="1">
    <location>
        <begin position="38"/>
        <end position="72"/>
    </location>
</feature>
<dbReference type="PANTHER" id="PTHR35131">
    <property type="entry name" value="EXPRESSED PROTEIN"/>
    <property type="match status" value="1"/>
</dbReference>
<evidence type="ECO:0000313" key="3">
    <source>
        <dbReference type="Proteomes" id="UP001418222"/>
    </source>
</evidence>
<dbReference type="AlphaFoldDB" id="A0AAP0BKH6"/>
<comment type="caution">
    <text evidence="2">The sequence shown here is derived from an EMBL/GenBank/DDBJ whole genome shotgun (WGS) entry which is preliminary data.</text>
</comment>
<proteinExistence type="predicted"/>